<evidence type="ECO:0008006" key="3">
    <source>
        <dbReference type="Google" id="ProtNLM"/>
    </source>
</evidence>
<dbReference type="PANTHER" id="PTHR22930:SF259">
    <property type="entry name" value="OS08G0106900 PROTEIN"/>
    <property type="match status" value="1"/>
</dbReference>
<feature type="non-terminal residue" evidence="1">
    <location>
        <position position="103"/>
    </location>
</feature>
<dbReference type="AlphaFoldDB" id="A0AAD9XQZ7"/>
<reference evidence="1" key="1">
    <citation type="journal article" date="2023" name="Plant J.">
        <title>Genome sequences and population genomics provide insights into the demographic history, inbreeding, and mutation load of two 'living fossil' tree species of Dipteronia.</title>
        <authorList>
            <person name="Feng Y."/>
            <person name="Comes H.P."/>
            <person name="Chen J."/>
            <person name="Zhu S."/>
            <person name="Lu R."/>
            <person name="Zhang X."/>
            <person name="Li P."/>
            <person name="Qiu J."/>
            <person name="Olsen K.M."/>
            <person name="Qiu Y."/>
        </authorList>
    </citation>
    <scope>NUCLEOTIDE SEQUENCE</scope>
    <source>
        <strain evidence="1">KIB01</strain>
    </source>
</reference>
<sequence>KCISAIDGTHVAAWAPAQKQTSYRGRKVVITQNIMCSCSFDMLVTFMYTGWEGIANDSRVFIDALTKCENQFSFPNEDFHFGGDVRSGFGSFVVRMDRDVSGE</sequence>
<dbReference type="Proteomes" id="UP001280121">
    <property type="component" value="Unassembled WGS sequence"/>
</dbReference>
<gene>
    <name evidence="1" type="ORF">Ddye_002002</name>
</gene>
<keyword evidence="2" id="KW-1185">Reference proteome</keyword>
<proteinExistence type="predicted"/>
<dbReference type="InterPro" id="IPR045249">
    <property type="entry name" value="HARBI1-like"/>
</dbReference>
<name>A0AAD9XQZ7_9ROSI</name>
<dbReference type="PANTHER" id="PTHR22930">
    <property type="match status" value="1"/>
</dbReference>
<accession>A0AAD9XQZ7</accession>
<protein>
    <recommendedName>
        <fullName evidence="3">DDE Tnp4 domain-containing protein</fullName>
    </recommendedName>
</protein>
<dbReference type="EMBL" id="JANJYI010000001">
    <property type="protein sequence ID" value="KAK2663428.1"/>
    <property type="molecule type" value="Genomic_DNA"/>
</dbReference>
<evidence type="ECO:0000313" key="1">
    <source>
        <dbReference type="EMBL" id="KAK2663428.1"/>
    </source>
</evidence>
<organism evidence="1 2">
    <name type="scientific">Dipteronia dyeriana</name>
    <dbReference type="NCBI Taxonomy" id="168575"/>
    <lineage>
        <taxon>Eukaryota</taxon>
        <taxon>Viridiplantae</taxon>
        <taxon>Streptophyta</taxon>
        <taxon>Embryophyta</taxon>
        <taxon>Tracheophyta</taxon>
        <taxon>Spermatophyta</taxon>
        <taxon>Magnoliopsida</taxon>
        <taxon>eudicotyledons</taxon>
        <taxon>Gunneridae</taxon>
        <taxon>Pentapetalae</taxon>
        <taxon>rosids</taxon>
        <taxon>malvids</taxon>
        <taxon>Sapindales</taxon>
        <taxon>Sapindaceae</taxon>
        <taxon>Hippocastanoideae</taxon>
        <taxon>Acereae</taxon>
        <taxon>Dipteronia</taxon>
    </lineage>
</organism>
<comment type="caution">
    <text evidence="1">The sequence shown here is derived from an EMBL/GenBank/DDBJ whole genome shotgun (WGS) entry which is preliminary data.</text>
</comment>
<evidence type="ECO:0000313" key="2">
    <source>
        <dbReference type="Proteomes" id="UP001280121"/>
    </source>
</evidence>